<evidence type="ECO:0000313" key="7">
    <source>
        <dbReference type="EMBL" id="KAF6799526.1"/>
    </source>
</evidence>
<accession>A0A8H6IVS5</accession>
<protein>
    <submittedName>
        <fullName evidence="7">C6 transcription factor</fullName>
    </submittedName>
</protein>
<evidence type="ECO:0000256" key="4">
    <source>
        <dbReference type="ARBA" id="ARBA00023242"/>
    </source>
</evidence>
<feature type="domain" description="Xylanolytic transcriptional activator regulatory" evidence="6">
    <location>
        <begin position="177"/>
        <end position="249"/>
    </location>
</feature>
<proteinExistence type="predicted"/>
<dbReference type="EMBL" id="WIGN01000319">
    <property type="protein sequence ID" value="KAF6799526.1"/>
    <property type="molecule type" value="Genomic_DNA"/>
</dbReference>
<dbReference type="InterPro" id="IPR050987">
    <property type="entry name" value="AtrR-like"/>
</dbReference>
<dbReference type="GO" id="GO:0006351">
    <property type="term" value="P:DNA-templated transcription"/>
    <property type="evidence" value="ECO:0007669"/>
    <property type="project" value="InterPro"/>
</dbReference>
<dbReference type="InterPro" id="IPR007219">
    <property type="entry name" value="XnlR_reg_dom"/>
</dbReference>
<gene>
    <name evidence="7" type="ORF">CSOJ01_12454</name>
</gene>
<evidence type="ECO:0000313" key="8">
    <source>
        <dbReference type="Proteomes" id="UP000652219"/>
    </source>
</evidence>
<keyword evidence="8" id="KW-1185">Reference proteome</keyword>
<keyword evidence="2" id="KW-0479">Metal-binding</keyword>
<evidence type="ECO:0000256" key="3">
    <source>
        <dbReference type="ARBA" id="ARBA00023125"/>
    </source>
</evidence>
<sequence length="552" mass="61484">MAPRSPVSRELVNSAGVARSDAKEPSPVPRVRITKNLAFIDLALLASADVFELMLANCTPRTVGDRFLRNYFKIVHPQIPILSYAEVISQWSQLWEMRPASSPRWMKEIVFTVLAIGARVCPVMGQKDLDSAEAWGEYFTQAVDIPITAMREPSLQLVHLLLLKATYAQHGLRPNDTFFYIGCAARTCIAMGYNRSIVVEGFGQKSKHYRLTFWITYIMDRATTLMSGRPSSFRDEDIDTPFPQNSSEIGVLQEINSIPPCGLITDGSFVRVMARMGKIADCIMSGIYSSQKVSDARDLLMESNIHGCESALGAIFQDFPDFLDFRNTEGPIGTDWQEVQRLHVGIIYYMLLILVHRPALVFTSFFSSVTEAQSVIPPSFNIRQSIETLNASARGMIRLAHESLSMRQPDARSDSSLAIYLVAACVTLLYGVLGPETTPDHARDTFLSVEEAIHCLEGMKHFGPMTGKTLSTDIMRMAKNVLSCPTGSVLTDIGNEFMAAFPWLDNDASDINGEAIPRNEHETLARNLQSWFFVPPMEYGGGLLQNLEDQQI</sequence>
<dbReference type="GO" id="GO:0008270">
    <property type="term" value="F:zinc ion binding"/>
    <property type="evidence" value="ECO:0007669"/>
    <property type="project" value="InterPro"/>
</dbReference>
<dbReference type="GO" id="GO:0003677">
    <property type="term" value="F:DNA binding"/>
    <property type="evidence" value="ECO:0007669"/>
    <property type="project" value="UniProtKB-KW"/>
</dbReference>
<dbReference type="Pfam" id="PF04082">
    <property type="entry name" value="Fungal_trans"/>
    <property type="match status" value="1"/>
</dbReference>
<evidence type="ECO:0000256" key="2">
    <source>
        <dbReference type="ARBA" id="ARBA00022723"/>
    </source>
</evidence>
<organism evidence="7 8">
    <name type="scientific">Colletotrichum sojae</name>
    <dbReference type="NCBI Taxonomy" id="2175907"/>
    <lineage>
        <taxon>Eukaryota</taxon>
        <taxon>Fungi</taxon>
        <taxon>Dikarya</taxon>
        <taxon>Ascomycota</taxon>
        <taxon>Pezizomycotina</taxon>
        <taxon>Sordariomycetes</taxon>
        <taxon>Hypocreomycetidae</taxon>
        <taxon>Glomerellales</taxon>
        <taxon>Glomerellaceae</taxon>
        <taxon>Colletotrichum</taxon>
        <taxon>Colletotrichum orchidearum species complex</taxon>
    </lineage>
</organism>
<keyword evidence="3" id="KW-0238">DNA-binding</keyword>
<comment type="caution">
    <text evidence="7">The sequence shown here is derived from an EMBL/GenBank/DDBJ whole genome shotgun (WGS) entry which is preliminary data.</text>
</comment>
<dbReference type="PANTHER" id="PTHR46910">
    <property type="entry name" value="TRANSCRIPTION FACTOR PDR1"/>
    <property type="match status" value="1"/>
</dbReference>
<dbReference type="Proteomes" id="UP000652219">
    <property type="component" value="Unassembled WGS sequence"/>
</dbReference>
<dbReference type="GO" id="GO:0005634">
    <property type="term" value="C:nucleus"/>
    <property type="evidence" value="ECO:0007669"/>
    <property type="project" value="UniProtKB-SubCell"/>
</dbReference>
<dbReference type="PANTHER" id="PTHR46910:SF3">
    <property type="entry name" value="HALOTOLERANCE PROTEIN 9-RELATED"/>
    <property type="match status" value="1"/>
</dbReference>
<reference evidence="7 8" key="1">
    <citation type="journal article" date="2020" name="Phytopathology">
        <title>Genome Sequence Resources of Colletotrichum truncatum, C. plurivorum, C. musicola, and C. sojae: Four Species Pathogenic to Soybean (Glycine max).</title>
        <authorList>
            <person name="Rogerio F."/>
            <person name="Boufleur T.R."/>
            <person name="Ciampi-Guillardi M."/>
            <person name="Sukno S.A."/>
            <person name="Thon M.R."/>
            <person name="Massola Junior N.S."/>
            <person name="Baroncelli R."/>
        </authorList>
    </citation>
    <scope>NUCLEOTIDE SEQUENCE [LARGE SCALE GENOMIC DNA]</scope>
    <source>
        <strain evidence="7 8">LFN0009</strain>
    </source>
</reference>
<dbReference type="AlphaFoldDB" id="A0A8H6IVS5"/>
<evidence type="ECO:0000256" key="1">
    <source>
        <dbReference type="ARBA" id="ARBA00004123"/>
    </source>
</evidence>
<comment type="subcellular location">
    <subcellularLocation>
        <location evidence="1">Nucleus</location>
    </subcellularLocation>
</comment>
<feature type="region of interest" description="Disordered" evidence="5">
    <location>
        <begin position="1"/>
        <end position="26"/>
    </location>
</feature>
<evidence type="ECO:0000256" key="5">
    <source>
        <dbReference type="SAM" id="MobiDB-lite"/>
    </source>
</evidence>
<name>A0A8H6IVS5_9PEZI</name>
<dbReference type="SMART" id="SM00906">
    <property type="entry name" value="Fungal_trans"/>
    <property type="match status" value="1"/>
</dbReference>
<dbReference type="GO" id="GO:0003700">
    <property type="term" value="F:DNA-binding transcription factor activity"/>
    <property type="evidence" value="ECO:0007669"/>
    <property type="project" value="InterPro"/>
</dbReference>
<keyword evidence="4" id="KW-0539">Nucleus</keyword>
<evidence type="ECO:0000259" key="6">
    <source>
        <dbReference type="SMART" id="SM00906"/>
    </source>
</evidence>
<dbReference type="CDD" id="cd12148">
    <property type="entry name" value="fungal_TF_MHR"/>
    <property type="match status" value="1"/>
</dbReference>